<dbReference type="AlphaFoldDB" id="C5KEX4"/>
<evidence type="ECO:0000313" key="2">
    <source>
        <dbReference type="Proteomes" id="UP000007800"/>
    </source>
</evidence>
<protein>
    <submittedName>
        <fullName evidence="1">Uncharacterized protein</fullName>
    </submittedName>
</protein>
<dbReference type="EMBL" id="GG672539">
    <property type="protein sequence ID" value="EER16968.1"/>
    <property type="molecule type" value="Genomic_DNA"/>
</dbReference>
<dbReference type="GeneID" id="9053016"/>
<reference evidence="1 2" key="1">
    <citation type="submission" date="2008-07" db="EMBL/GenBank/DDBJ databases">
        <authorList>
            <person name="El-Sayed N."/>
            <person name="Caler E."/>
            <person name="Inman J."/>
            <person name="Amedeo P."/>
            <person name="Hass B."/>
            <person name="Wortman J."/>
        </authorList>
    </citation>
    <scope>NUCLEOTIDE SEQUENCE [LARGE SCALE GENOMIC DNA]</scope>
    <source>
        <strain evidence="2">ATCC 50983 / TXsc</strain>
    </source>
</reference>
<keyword evidence="2" id="KW-1185">Reference proteome</keyword>
<dbReference type="RefSeq" id="XP_002785172.1">
    <property type="nucleotide sequence ID" value="XM_002785126.1"/>
</dbReference>
<dbReference type="OMA" id="EDIANWE"/>
<accession>C5KEX4</accession>
<name>C5KEX4_PERM5</name>
<sequence length="197" mass="22227">MNFFPITLRNTMKLVIPSSLGIMNRAKASEALLVMQSIARNLQETNVVQKTPVSILRAFYTVFEKLPQCNRTADELFRVYRGTTGSSGLGKSYAGILKGLFEDRCYVDIDVLSHIAEMEAQIRVFDQRSVISTPFSWEVLNAIFRHDWSRSLKASDLEQGSKAANMISYSNKFFDPRSCGDVMRSHAMLGKESLLLD</sequence>
<organism evidence="2">
    <name type="scientific">Perkinsus marinus (strain ATCC 50983 / TXsc)</name>
    <dbReference type="NCBI Taxonomy" id="423536"/>
    <lineage>
        <taxon>Eukaryota</taxon>
        <taxon>Sar</taxon>
        <taxon>Alveolata</taxon>
        <taxon>Perkinsozoa</taxon>
        <taxon>Perkinsea</taxon>
        <taxon>Perkinsida</taxon>
        <taxon>Perkinsidae</taxon>
        <taxon>Perkinsus</taxon>
    </lineage>
</organism>
<evidence type="ECO:0000313" key="1">
    <source>
        <dbReference type="EMBL" id="EER16968.1"/>
    </source>
</evidence>
<dbReference type="Proteomes" id="UP000007800">
    <property type="component" value="Unassembled WGS sequence"/>
</dbReference>
<feature type="non-terminal residue" evidence="1">
    <location>
        <position position="197"/>
    </location>
</feature>
<gene>
    <name evidence="1" type="ORF">Pmar_PMAR002680</name>
</gene>
<dbReference type="InParanoid" id="C5KEX4"/>
<proteinExistence type="predicted"/>